<evidence type="ECO:0000313" key="5">
    <source>
        <dbReference type="EMBL" id="ADJ29060.1"/>
    </source>
</evidence>
<dbReference type="InterPro" id="IPR002123">
    <property type="entry name" value="Plipid/glycerol_acylTrfase"/>
</dbReference>
<reference evidence="5 6" key="1">
    <citation type="submission" date="2010-06" db="EMBL/GenBank/DDBJ databases">
        <title>Complete sequence of chromosome of Nitrosococcus watsoni C-113.</title>
        <authorList>
            <consortium name="US DOE Joint Genome Institute"/>
            <person name="Lucas S."/>
            <person name="Copeland A."/>
            <person name="Lapidus A."/>
            <person name="Cheng J.-F."/>
            <person name="Bruce D."/>
            <person name="Goodwin L."/>
            <person name="Pitluck S."/>
            <person name="Malfatti S.A."/>
            <person name="Chain P.S.G."/>
            <person name="Land M."/>
            <person name="Hauser L."/>
            <person name="Kyrpides N."/>
            <person name="Ivanova N."/>
            <person name="Cambell M.A."/>
            <person name="Heidelberg J.F."/>
            <person name="Klotz M.G."/>
            <person name="Woyke T."/>
        </authorList>
    </citation>
    <scope>NUCLEOTIDE SEQUENCE [LARGE SCALE GENOMIC DNA]</scope>
    <source>
        <strain evidence="5 6">C-113</strain>
    </source>
</reference>
<dbReference type="KEGG" id="nwa:Nwat_2228"/>
<dbReference type="eggNOG" id="COG0204">
    <property type="taxonomic scope" value="Bacteria"/>
</dbReference>
<accession>D8K8E0</accession>
<dbReference type="SMART" id="SM00563">
    <property type="entry name" value="PlsC"/>
    <property type="match status" value="1"/>
</dbReference>
<dbReference type="GO" id="GO:0003841">
    <property type="term" value="F:1-acylglycerol-3-phosphate O-acyltransferase activity"/>
    <property type="evidence" value="ECO:0007669"/>
    <property type="project" value="TreeGrafter"/>
</dbReference>
<dbReference type="PANTHER" id="PTHR10434:SF11">
    <property type="entry name" value="1-ACYL-SN-GLYCEROL-3-PHOSPHATE ACYLTRANSFERASE"/>
    <property type="match status" value="1"/>
</dbReference>
<sequence>MVAMLAEIGLWLFLMLAVVAAGWGWSRGLRACESANEVDWGGPWLNRLDGLNRLYCRRFHRLNSDLLPLPPQGGVLVAANHVSGLDPLLLVAASPRPLRFLIAREQYQRFGLKKLCQAMGCIPVDRSGRPEKALRQALLALRAGEAVVIFPQGGIHLDTDPPRPLKKGIAWLAARSGVSVYGVHIEGVKGEGRILGAVLLRSRVFLRYRSPISCLSLSQEECLALVAQTIRGGREEEIS</sequence>
<evidence type="ECO:0000256" key="3">
    <source>
        <dbReference type="ARBA" id="ARBA00023315"/>
    </source>
</evidence>
<dbReference type="SUPFAM" id="SSF69593">
    <property type="entry name" value="Glycerol-3-phosphate (1)-acyltransferase"/>
    <property type="match status" value="1"/>
</dbReference>
<feature type="domain" description="Phospholipid/glycerol acyltransferase" evidence="4">
    <location>
        <begin position="75"/>
        <end position="188"/>
    </location>
</feature>
<proteinExistence type="predicted"/>
<dbReference type="STRING" id="105559.Nwat_2228"/>
<organism evidence="5 6">
    <name type="scientific">Nitrosococcus watsoni (strain C-113)</name>
    <dbReference type="NCBI Taxonomy" id="105559"/>
    <lineage>
        <taxon>Bacteria</taxon>
        <taxon>Pseudomonadati</taxon>
        <taxon>Pseudomonadota</taxon>
        <taxon>Gammaproteobacteria</taxon>
        <taxon>Chromatiales</taxon>
        <taxon>Chromatiaceae</taxon>
        <taxon>Nitrosococcus</taxon>
    </lineage>
</organism>
<evidence type="ECO:0000256" key="1">
    <source>
        <dbReference type="ARBA" id="ARBA00005189"/>
    </source>
</evidence>
<keyword evidence="6" id="KW-1185">Reference proteome</keyword>
<name>D8K8E0_NITWC</name>
<keyword evidence="2 5" id="KW-0808">Transferase</keyword>
<dbReference type="Proteomes" id="UP000000393">
    <property type="component" value="Chromosome"/>
</dbReference>
<protein>
    <submittedName>
        <fullName evidence="5">Phospholipid/glycerol acyltransferase</fullName>
    </submittedName>
</protein>
<gene>
    <name evidence="5" type="ordered locus">Nwat_2228</name>
</gene>
<comment type="pathway">
    <text evidence="1">Lipid metabolism.</text>
</comment>
<dbReference type="OrthoDB" id="9803968at2"/>
<dbReference type="HOGENOM" id="CLU_027938_4_5_6"/>
<dbReference type="PANTHER" id="PTHR10434">
    <property type="entry name" value="1-ACYL-SN-GLYCEROL-3-PHOSPHATE ACYLTRANSFERASE"/>
    <property type="match status" value="1"/>
</dbReference>
<dbReference type="Pfam" id="PF01553">
    <property type="entry name" value="Acyltransferase"/>
    <property type="match status" value="1"/>
</dbReference>
<dbReference type="GO" id="GO:0006654">
    <property type="term" value="P:phosphatidic acid biosynthetic process"/>
    <property type="evidence" value="ECO:0007669"/>
    <property type="project" value="TreeGrafter"/>
</dbReference>
<evidence type="ECO:0000259" key="4">
    <source>
        <dbReference type="SMART" id="SM00563"/>
    </source>
</evidence>
<dbReference type="CDD" id="cd07989">
    <property type="entry name" value="LPLAT_AGPAT-like"/>
    <property type="match status" value="1"/>
</dbReference>
<dbReference type="AlphaFoldDB" id="D8K8E0"/>
<keyword evidence="3 5" id="KW-0012">Acyltransferase</keyword>
<evidence type="ECO:0000256" key="2">
    <source>
        <dbReference type="ARBA" id="ARBA00022679"/>
    </source>
</evidence>
<evidence type="ECO:0000313" key="6">
    <source>
        <dbReference type="Proteomes" id="UP000000393"/>
    </source>
</evidence>
<dbReference type="EMBL" id="CP002086">
    <property type="protein sequence ID" value="ADJ29060.1"/>
    <property type="molecule type" value="Genomic_DNA"/>
</dbReference>